<dbReference type="Proteomes" id="UP001169719">
    <property type="component" value="Unassembled WGS sequence"/>
</dbReference>
<evidence type="ECO:0000313" key="1">
    <source>
        <dbReference type="EMBL" id="MDN2483471.1"/>
    </source>
</evidence>
<evidence type="ECO:0008006" key="3">
    <source>
        <dbReference type="Google" id="ProtNLM"/>
    </source>
</evidence>
<dbReference type="EMBL" id="JAUEOZ010000002">
    <property type="protein sequence ID" value="MDN2483471.1"/>
    <property type="molecule type" value="Genomic_DNA"/>
</dbReference>
<comment type="caution">
    <text evidence="1">The sequence shown here is derived from an EMBL/GenBank/DDBJ whole genome shotgun (WGS) entry which is preliminary data.</text>
</comment>
<gene>
    <name evidence="1" type="ORF">QWJ08_19180</name>
</gene>
<keyword evidence="2" id="KW-1185">Reference proteome</keyword>
<proteinExistence type="predicted"/>
<evidence type="ECO:0000313" key="2">
    <source>
        <dbReference type="Proteomes" id="UP001169719"/>
    </source>
</evidence>
<dbReference type="RefSeq" id="WP_289963540.1">
    <property type="nucleotide sequence ID" value="NZ_JAUEOZ010000002.1"/>
</dbReference>
<protein>
    <recommendedName>
        <fullName evidence="3">Porin</fullName>
    </recommendedName>
</protein>
<organism evidence="1 2">
    <name type="scientific">Vibrio agarivorans</name>
    <dbReference type="NCBI Taxonomy" id="153622"/>
    <lineage>
        <taxon>Bacteria</taxon>
        <taxon>Pseudomonadati</taxon>
        <taxon>Pseudomonadota</taxon>
        <taxon>Gammaproteobacteria</taxon>
        <taxon>Vibrionales</taxon>
        <taxon>Vibrionaceae</taxon>
        <taxon>Vibrio</taxon>
    </lineage>
</organism>
<accession>A0ABT7Y604</accession>
<reference evidence="1" key="1">
    <citation type="submission" date="2024-05" db="EMBL/GenBank/DDBJ databases">
        <title>Genome Sequences of Four Agar- Degrading Marine Bacteria.</title>
        <authorList>
            <person name="Phillips E.K."/>
            <person name="Shaffer J.C."/>
            <person name="Henson M.W."/>
            <person name="Temperton B."/>
            <person name="Thrash C.J."/>
            <person name="Martin M.O."/>
        </authorList>
    </citation>
    <scope>NUCLEOTIDE SEQUENCE</scope>
    <source>
        <strain evidence="1">EKP203</strain>
    </source>
</reference>
<sequence>MKNVKTLLSLAIASALTLSAPVMADDVHDADPRNTAWRGGIATDNSGEIKLVAGGGFNNLYGGGEYATQTIMIGEYFTQSEDARFRLANFDQRFGGVYLDTNFTEAMDLYTVGYMLPLTATNGITQFFPSVNYSYIDIDTNKIANGLNEASFMNGYSTGSGQFAGMTGDMVKQALGGDDAHMASVNLYGLHPWSDTHYTVFQAFGGSSYGGVDLQMVDLVLLQGVRTTVGEGVFNIYLEGKYTHMQVNDLNVAEGDKNYIRGDEAKVSVGFDWRF</sequence>
<name>A0ABT7Y604_9VIBR</name>